<evidence type="ECO:0008006" key="4">
    <source>
        <dbReference type="Google" id="ProtNLM"/>
    </source>
</evidence>
<dbReference type="Gene3D" id="3.40.395.10">
    <property type="entry name" value="Adenoviral Proteinase, Chain A"/>
    <property type="match status" value="1"/>
</dbReference>
<evidence type="ECO:0000313" key="3">
    <source>
        <dbReference type="Proteomes" id="UP000326396"/>
    </source>
</evidence>
<name>A0A5N6PNP7_9ASTR</name>
<comment type="caution">
    <text evidence="2">The sequence shown here is derived from an EMBL/GenBank/DDBJ whole genome shotgun (WGS) entry which is preliminary data.</text>
</comment>
<evidence type="ECO:0000256" key="1">
    <source>
        <dbReference type="SAM" id="MobiDB-lite"/>
    </source>
</evidence>
<dbReference type="EMBL" id="SZYD01000003">
    <property type="protein sequence ID" value="KAD6795544.1"/>
    <property type="molecule type" value="Genomic_DNA"/>
</dbReference>
<dbReference type="SUPFAM" id="SSF54001">
    <property type="entry name" value="Cysteine proteinases"/>
    <property type="match status" value="1"/>
</dbReference>
<feature type="compositionally biased region" description="Basic and acidic residues" evidence="1">
    <location>
        <begin position="293"/>
        <end position="306"/>
    </location>
</feature>
<dbReference type="InterPro" id="IPR038765">
    <property type="entry name" value="Papain-like_cys_pep_sf"/>
</dbReference>
<reference evidence="2 3" key="1">
    <citation type="submission" date="2019-05" db="EMBL/GenBank/DDBJ databases">
        <title>Mikania micrantha, genome provides insights into the molecular mechanism of rapid growth.</title>
        <authorList>
            <person name="Liu B."/>
        </authorList>
    </citation>
    <scope>NUCLEOTIDE SEQUENCE [LARGE SCALE GENOMIC DNA]</scope>
    <source>
        <strain evidence="2">NLD-2019</strain>
        <tissue evidence="2">Leaf</tissue>
    </source>
</reference>
<keyword evidence="3" id="KW-1185">Reference proteome</keyword>
<gene>
    <name evidence="2" type="ORF">E3N88_06440</name>
</gene>
<dbReference type="AlphaFoldDB" id="A0A5N6PNP7"/>
<evidence type="ECO:0000313" key="2">
    <source>
        <dbReference type="EMBL" id="KAD6795544.1"/>
    </source>
</evidence>
<protein>
    <recommendedName>
        <fullName evidence="4">Ubiquitin-like protease family profile domain-containing protein</fullName>
    </recommendedName>
</protein>
<dbReference type="Proteomes" id="UP000326396">
    <property type="component" value="Linkage Group LG11"/>
</dbReference>
<sequence length="623" mass="69533">MADEETPGSSTWRKNPGKARKSERILMNRAFSKFTNEPGNPVVLDAEEGVAQQECVQLINSSPRITKSDARRKMPDVPGEVATKAIQQETSPTTHSSPKITKAAARRILPDLHNKVDTTGGTSSLQVTRTTIDNVQTDKPEKSTDKAVIGYKRRKTIAKRLKDPVTQEPNIVTQQVSTNSDDDFVCPPPAGSVSLIPTVVIDEFIEGLLTPDPTNSPAGLSTCSPFYGGAHQGQPQNQMEWKCLINNKMKKLDDLVSEIERNFNEAFVNYPDDDGIKDAMVAWRNKLQKFGKHMGDDHATHSDKDPNLGGNTKDPFDSTQYNISCSMMDELEKSVLSKYDGPNEKGKTRCDIGVSNDVPSFDLMLSQLTPVDPAHVDPVHVDPIHVNPSHVRPSPDKPAQPFVTNTDTEPHPKQRRNLRVVKLPEILRSPFVQKKVSLGVKRSKLEDNVASTIFCANKDDCNFVFESTRSGDAVTRVTFESLYPGIDLHVSVLNCWVDVLNSEDQYINNSDPKRLFTPCLMLVDSHYKDDVEEVNRITSFTENMENCLKSAGLDSLIGVDLLFIPMLHACHYYVICFNLKKAHVYVIDNLGTNVDFDIKYANRPQIMLPGYDITSNCIYHEDM</sequence>
<feature type="region of interest" description="Disordered" evidence="1">
    <location>
        <begin position="293"/>
        <end position="316"/>
    </location>
</feature>
<accession>A0A5N6PNP7</accession>
<dbReference type="OrthoDB" id="1741445at2759"/>
<organism evidence="2 3">
    <name type="scientific">Mikania micrantha</name>
    <name type="common">bitter vine</name>
    <dbReference type="NCBI Taxonomy" id="192012"/>
    <lineage>
        <taxon>Eukaryota</taxon>
        <taxon>Viridiplantae</taxon>
        <taxon>Streptophyta</taxon>
        <taxon>Embryophyta</taxon>
        <taxon>Tracheophyta</taxon>
        <taxon>Spermatophyta</taxon>
        <taxon>Magnoliopsida</taxon>
        <taxon>eudicotyledons</taxon>
        <taxon>Gunneridae</taxon>
        <taxon>Pentapetalae</taxon>
        <taxon>asterids</taxon>
        <taxon>campanulids</taxon>
        <taxon>Asterales</taxon>
        <taxon>Asteraceae</taxon>
        <taxon>Asteroideae</taxon>
        <taxon>Heliantheae alliance</taxon>
        <taxon>Eupatorieae</taxon>
        <taxon>Mikania</taxon>
    </lineage>
</organism>
<feature type="region of interest" description="Disordered" evidence="1">
    <location>
        <begin position="1"/>
        <end position="23"/>
    </location>
</feature>
<proteinExistence type="predicted"/>